<dbReference type="FunFam" id="3.40.309.10:FF:000002">
    <property type="entry name" value="Methylmalonate-semialdehyde dehydrogenase (Acylating)"/>
    <property type="match status" value="1"/>
</dbReference>
<dbReference type="GO" id="GO:0006574">
    <property type="term" value="P:L-valine catabolic process"/>
    <property type="evidence" value="ECO:0007669"/>
    <property type="project" value="TreeGrafter"/>
</dbReference>
<keyword evidence="3" id="KW-0520">NAD</keyword>
<dbReference type="Gene3D" id="3.40.309.10">
    <property type="entry name" value="Aldehyde Dehydrogenase, Chain A, domain 2"/>
    <property type="match status" value="1"/>
</dbReference>
<keyword evidence="2" id="KW-0560">Oxidoreductase</keyword>
<dbReference type="Pfam" id="PF00171">
    <property type="entry name" value="Aldedh"/>
    <property type="match status" value="1"/>
</dbReference>
<dbReference type="PANTHER" id="PTHR43866:SF4">
    <property type="entry name" value="MALONATE-SEMIALDEHYDE DEHYDROGENASE"/>
    <property type="match status" value="1"/>
</dbReference>
<organism evidence="5 6">
    <name type="scientific">Faucicola osloensis</name>
    <name type="common">Moraxella osloensis</name>
    <dbReference type="NCBI Taxonomy" id="34062"/>
    <lineage>
        <taxon>Bacteria</taxon>
        <taxon>Pseudomonadati</taxon>
        <taxon>Pseudomonadota</taxon>
        <taxon>Gammaproteobacteria</taxon>
        <taxon>Moraxellales</taxon>
        <taxon>Moraxellaceae</taxon>
        <taxon>Faucicola</taxon>
    </lineage>
</organism>
<feature type="domain" description="Aldehyde dehydrogenase" evidence="4">
    <location>
        <begin position="17"/>
        <end position="477"/>
    </location>
</feature>
<dbReference type="Proteomes" id="UP000234914">
    <property type="component" value="Unassembled WGS sequence"/>
</dbReference>
<dbReference type="InterPro" id="IPR016162">
    <property type="entry name" value="Ald_DH_N"/>
</dbReference>
<dbReference type="SUPFAM" id="SSF53720">
    <property type="entry name" value="ALDH-like"/>
    <property type="match status" value="1"/>
</dbReference>
<protein>
    <recommendedName>
        <fullName evidence="1">methylmalonate-semialdehyde dehydrogenase (CoA acylating)</fullName>
        <ecNumber evidence="1">1.2.1.27</ecNumber>
    </recommendedName>
</protein>
<dbReference type="InterPro" id="IPR016161">
    <property type="entry name" value="Ald_DH/histidinol_DH"/>
</dbReference>
<dbReference type="InterPro" id="IPR010061">
    <property type="entry name" value="MeMal-semiAld_DH"/>
</dbReference>
<dbReference type="InterPro" id="IPR016160">
    <property type="entry name" value="Ald_DH_CS_CYS"/>
</dbReference>
<comment type="caution">
    <text evidence="5">The sequence shown here is derived from an EMBL/GenBank/DDBJ whole genome shotgun (WGS) entry which is preliminary data.</text>
</comment>
<dbReference type="InterPro" id="IPR016163">
    <property type="entry name" value="Ald_DH_C"/>
</dbReference>
<evidence type="ECO:0000256" key="1">
    <source>
        <dbReference type="ARBA" id="ARBA00013048"/>
    </source>
</evidence>
<evidence type="ECO:0000313" key="5">
    <source>
        <dbReference type="EMBL" id="PKZ67728.1"/>
    </source>
</evidence>
<evidence type="ECO:0000256" key="2">
    <source>
        <dbReference type="ARBA" id="ARBA00023002"/>
    </source>
</evidence>
<accession>A0A2I1RF25</accession>
<dbReference type="PANTHER" id="PTHR43866">
    <property type="entry name" value="MALONATE-SEMIALDEHYDE DEHYDROGENASE"/>
    <property type="match status" value="1"/>
</dbReference>
<name>A0A2I1RF25_FAUOS</name>
<dbReference type="PROSITE" id="PS00070">
    <property type="entry name" value="ALDEHYDE_DEHYDR_CYS"/>
    <property type="match status" value="1"/>
</dbReference>
<dbReference type="Gene3D" id="3.40.605.10">
    <property type="entry name" value="Aldehyde Dehydrogenase, Chain A, domain 1"/>
    <property type="match status" value="1"/>
</dbReference>
<sequence>MQTIGHFINGELIVDDSPTQPVYNPSTGEVSKQVAIGGAKTIDDAVAAAKAAFPDWRKTPPLKRARIMFKFKELLERHADEICRLIGEEHGKIVHDAAGELQRGIENVEYACGAPELLKGEHSRNVGPDIDSWSEFHPLGVVAGITPFNFPVMVPLWMFPMAIVCGNTFVLKPSERDPSASLYIAQLLKEAGLPDGVLNVVNGGKDAVDAILTHKDIQAVSFVGSTPIAEYIYKTAAANGKRCQALGGAKNHAIVMPDADLDNVVNSLLGAAFGSSGERCMALSVAVAVGDEIADKMIAALKNAMQQLKIGVHSDKANDFGPVITHEHKQKVLGHIKSASEQGASVLVDGSRTTPAGYENGFFVGATLIDNVTKEMSSYQAEIFGPVLQVMRVQTMDEAMRLINEHEYGNGTCIYTRDGEAARYFTDNIQVGMVGVNIPLPVPVAYQSFGGWKRSLFGDLFMYGPDGVRFFTRRKTITQRWPSASIREAQQFSMPTLN</sequence>
<dbReference type="GO" id="GO:0004491">
    <property type="term" value="F:methylmalonate-semialdehyde dehydrogenase (acylating, NAD) activity"/>
    <property type="evidence" value="ECO:0007669"/>
    <property type="project" value="UniProtKB-EC"/>
</dbReference>
<dbReference type="EMBL" id="PKJS01000027">
    <property type="protein sequence ID" value="PKZ67728.1"/>
    <property type="molecule type" value="Genomic_DNA"/>
</dbReference>
<evidence type="ECO:0000313" key="6">
    <source>
        <dbReference type="Proteomes" id="UP000234914"/>
    </source>
</evidence>
<dbReference type="RefSeq" id="WP_101965249.1">
    <property type="nucleotide sequence ID" value="NZ_PKJS01000027.1"/>
</dbReference>
<dbReference type="FunFam" id="3.40.605.10:FF:000003">
    <property type="entry name" value="Methylmalonate-semialdehyde dehydrogenase [acylating]"/>
    <property type="match status" value="1"/>
</dbReference>
<evidence type="ECO:0000259" key="4">
    <source>
        <dbReference type="Pfam" id="PF00171"/>
    </source>
</evidence>
<proteinExistence type="predicted"/>
<gene>
    <name evidence="5" type="primary">mmsA</name>
    <name evidence="5" type="ORF">CYJ96_12300</name>
</gene>
<dbReference type="CDD" id="cd07085">
    <property type="entry name" value="ALDH_F6_MMSDH"/>
    <property type="match status" value="1"/>
</dbReference>
<dbReference type="NCBIfam" id="TIGR01722">
    <property type="entry name" value="MMSDH"/>
    <property type="match status" value="1"/>
</dbReference>
<reference evidence="5 6" key="1">
    <citation type="submission" date="2017-12" db="EMBL/GenBank/DDBJ databases">
        <title>Phylogenetic diversity of female urinary microbiome.</title>
        <authorList>
            <person name="Thomas-White K."/>
            <person name="Wolfe A.J."/>
        </authorList>
    </citation>
    <scope>NUCLEOTIDE SEQUENCE [LARGE SCALE GENOMIC DNA]</scope>
    <source>
        <strain evidence="5 6">UMB0416</strain>
    </source>
</reference>
<dbReference type="InterPro" id="IPR015590">
    <property type="entry name" value="Aldehyde_DH_dom"/>
</dbReference>
<dbReference type="EC" id="1.2.1.27" evidence="1"/>
<evidence type="ECO:0000256" key="3">
    <source>
        <dbReference type="ARBA" id="ARBA00023027"/>
    </source>
</evidence>
<dbReference type="GO" id="GO:0006210">
    <property type="term" value="P:thymine catabolic process"/>
    <property type="evidence" value="ECO:0007669"/>
    <property type="project" value="TreeGrafter"/>
</dbReference>
<dbReference type="AlphaFoldDB" id="A0A2I1RF25"/>